<comment type="similarity">
    <text evidence="2 10">Belongs to the TRAFAC class TrmE-Era-EngA-EngB-Septin-like GTPase superfamily. EngB GTPase family.</text>
</comment>
<evidence type="ECO:0000256" key="7">
    <source>
        <dbReference type="ARBA" id="ARBA00023134"/>
    </source>
</evidence>
<dbReference type="Gene3D" id="3.40.50.300">
    <property type="entry name" value="P-loop containing nucleotide triphosphate hydrolases"/>
    <property type="match status" value="1"/>
</dbReference>
<dbReference type="CDD" id="cd01876">
    <property type="entry name" value="YihA_EngB"/>
    <property type="match status" value="1"/>
</dbReference>
<evidence type="ECO:0000259" key="11">
    <source>
        <dbReference type="PROSITE" id="PS51706"/>
    </source>
</evidence>
<dbReference type="InterPro" id="IPR030393">
    <property type="entry name" value="G_ENGB_dom"/>
</dbReference>
<sequence>MIRFVESFFVKSAIEPSDYPASAYPEFAFAGRSNVGKSTLINLLTNHKGLAKTSSTPGKTRLLNFFLIRYKIDDNDSSGFLQFTDLPGYGYAEVSQAEQEKWRRMINKYFEQRKQLRSLIVIVDIRHPADSKDIMLLEMLRLRGIDYCIVATKADKIPKTKVAKTVKDLAKGLGLKEEPIFPVSALNNTGLEPLYNWFQNKLS</sequence>
<protein>
    <recommendedName>
        <fullName evidence="10">Probable GTP-binding protein EngB</fullName>
    </recommendedName>
</protein>
<keyword evidence="8 10" id="KW-0717">Septation</keyword>
<keyword evidence="13" id="KW-1185">Reference proteome</keyword>
<dbReference type="EMBL" id="CU466930">
    <property type="protein sequence ID" value="CAO81627.1"/>
    <property type="molecule type" value="Genomic_DNA"/>
</dbReference>
<dbReference type="HAMAP" id="MF_00321">
    <property type="entry name" value="GTPase_EngB"/>
    <property type="match status" value="1"/>
</dbReference>
<dbReference type="GO" id="GO:0046872">
    <property type="term" value="F:metal ion binding"/>
    <property type="evidence" value="ECO:0007669"/>
    <property type="project" value="UniProtKB-KW"/>
</dbReference>
<dbReference type="eggNOG" id="COG0218">
    <property type="taxonomic scope" value="Bacteria"/>
</dbReference>
<evidence type="ECO:0000313" key="13">
    <source>
        <dbReference type="Proteomes" id="UP000002019"/>
    </source>
</evidence>
<dbReference type="KEGG" id="caci:CLOAM1793"/>
<keyword evidence="9 10" id="KW-0131">Cell cycle</keyword>
<evidence type="ECO:0000313" key="12">
    <source>
        <dbReference type="EMBL" id="CAO81627.1"/>
    </source>
</evidence>
<evidence type="ECO:0000256" key="3">
    <source>
        <dbReference type="ARBA" id="ARBA00022618"/>
    </source>
</evidence>
<dbReference type="STRING" id="459349.CLOAM1793"/>
<evidence type="ECO:0000256" key="10">
    <source>
        <dbReference type="HAMAP-Rule" id="MF_00321"/>
    </source>
</evidence>
<dbReference type="PANTHER" id="PTHR11649">
    <property type="entry name" value="MSS1/TRME-RELATED GTP-BINDING PROTEIN"/>
    <property type="match status" value="1"/>
</dbReference>
<reference evidence="12 13" key="1">
    <citation type="journal article" date="2008" name="J. Bacteriol.">
        <title>'Candidatus Cloacamonas acidaminovorans': genome sequence reconstruction provides a first glimpse of a new bacterial division.</title>
        <authorList>
            <person name="Pelletier E."/>
            <person name="Kreimeyer A."/>
            <person name="Bocs S."/>
            <person name="Rouy Z."/>
            <person name="Gyapay G."/>
            <person name="Chouari R."/>
            <person name="Riviere D."/>
            <person name="Ganesan A."/>
            <person name="Daegelen P."/>
            <person name="Sghir A."/>
            <person name="Cohen G.N."/>
            <person name="Medigue C."/>
            <person name="Weissenbach J."/>
            <person name="Le Paslier D."/>
        </authorList>
    </citation>
    <scope>NUCLEOTIDE SEQUENCE [LARGE SCALE GENOMIC DNA]</scope>
    <source>
        <strain evidence="13">Evry</strain>
    </source>
</reference>
<dbReference type="RefSeq" id="WP_015425485.1">
    <property type="nucleotide sequence ID" value="NC_020449.1"/>
</dbReference>
<comment type="cofactor">
    <cofactor evidence="1">
        <name>Mg(2+)</name>
        <dbReference type="ChEBI" id="CHEBI:18420"/>
    </cofactor>
</comment>
<evidence type="ECO:0000256" key="5">
    <source>
        <dbReference type="ARBA" id="ARBA00022741"/>
    </source>
</evidence>
<keyword evidence="4" id="KW-0479">Metal-binding</keyword>
<evidence type="ECO:0000256" key="6">
    <source>
        <dbReference type="ARBA" id="ARBA00022842"/>
    </source>
</evidence>
<keyword evidence="5 10" id="KW-0547">Nucleotide-binding</keyword>
<dbReference type="HOGENOM" id="CLU_033732_3_0_0"/>
<dbReference type="NCBIfam" id="TIGR03598">
    <property type="entry name" value="GTPase_YsxC"/>
    <property type="match status" value="1"/>
</dbReference>
<evidence type="ECO:0000256" key="8">
    <source>
        <dbReference type="ARBA" id="ARBA00023210"/>
    </source>
</evidence>
<dbReference type="PANTHER" id="PTHR11649:SF13">
    <property type="entry name" value="ENGB-TYPE G DOMAIN-CONTAINING PROTEIN"/>
    <property type="match status" value="1"/>
</dbReference>
<evidence type="ECO:0000256" key="1">
    <source>
        <dbReference type="ARBA" id="ARBA00001946"/>
    </source>
</evidence>
<dbReference type="OrthoDB" id="9804921at2"/>
<dbReference type="GO" id="GO:0000917">
    <property type="term" value="P:division septum assembly"/>
    <property type="evidence" value="ECO:0007669"/>
    <property type="project" value="UniProtKB-KW"/>
</dbReference>
<name>B0VJG7_CLOAI</name>
<feature type="domain" description="EngB-type G" evidence="11">
    <location>
        <begin position="23"/>
        <end position="203"/>
    </location>
</feature>
<accession>B0VJG7</accession>
<dbReference type="InterPro" id="IPR006073">
    <property type="entry name" value="GTP-bd"/>
</dbReference>
<proteinExistence type="inferred from homology"/>
<evidence type="ECO:0000256" key="9">
    <source>
        <dbReference type="ARBA" id="ARBA00023306"/>
    </source>
</evidence>
<dbReference type="Pfam" id="PF01926">
    <property type="entry name" value="MMR_HSR1"/>
    <property type="match status" value="1"/>
</dbReference>
<dbReference type="InterPro" id="IPR019987">
    <property type="entry name" value="GTP-bd_ribosome_bio_YsxC"/>
</dbReference>
<dbReference type="GO" id="GO:0005829">
    <property type="term" value="C:cytosol"/>
    <property type="evidence" value="ECO:0007669"/>
    <property type="project" value="TreeGrafter"/>
</dbReference>
<dbReference type="PROSITE" id="PS51706">
    <property type="entry name" value="G_ENGB"/>
    <property type="match status" value="1"/>
</dbReference>
<keyword evidence="3 10" id="KW-0132">Cell division</keyword>
<dbReference type="Proteomes" id="UP000002019">
    <property type="component" value="Chromosome"/>
</dbReference>
<evidence type="ECO:0000256" key="4">
    <source>
        <dbReference type="ARBA" id="ARBA00022723"/>
    </source>
</evidence>
<dbReference type="InterPro" id="IPR027417">
    <property type="entry name" value="P-loop_NTPase"/>
</dbReference>
<keyword evidence="7 10" id="KW-0342">GTP-binding</keyword>
<comment type="function">
    <text evidence="10">Necessary for normal cell division and for the maintenance of normal septation.</text>
</comment>
<gene>
    <name evidence="10" type="primary">engB</name>
    <name evidence="12" type="ordered locus">CLOAM1793</name>
</gene>
<organism evidence="12 13">
    <name type="scientific">Cloacimonas acidaminovorans (strain Evry)</name>
    <dbReference type="NCBI Taxonomy" id="459349"/>
    <lineage>
        <taxon>Bacteria</taxon>
        <taxon>Pseudomonadati</taxon>
        <taxon>Candidatus Cloacimonadota</taxon>
        <taxon>Candidatus Cloacimonadia</taxon>
        <taxon>Candidatus Cloacimonadales</taxon>
        <taxon>Candidatus Cloacimonadaceae</taxon>
        <taxon>Candidatus Cloacimonas</taxon>
    </lineage>
</organism>
<keyword evidence="6" id="KW-0460">Magnesium</keyword>
<dbReference type="AlphaFoldDB" id="B0VJG7"/>
<evidence type="ECO:0000256" key="2">
    <source>
        <dbReference type="ARBA" id="ARBA00009638"/>
    </source>
</evidence>
<dbReference type="SUPFAM" id="SSF52540">
    <property type="entry name" value="P-loop containing nucleoside triphosphate hydrolases"/>
    <property type="match status" value="1"/>
</dbReference>
<dbReference type="GO" id="GO:0005525">
    <property type="term" value="F:GTP binding"/>
    <property type="evidence" value="ECO:0007669"/>
    <property type="project" value="UniProtKB-UniRule"/>
</dbReference>